<dbReference type="Proteomes" id="UP001187192">
    <property type="component" value="Unassembled WGS sequence"/>
</dbReference>
<reference evidence="2" key="1">
    <citation type="submission" date="2023-07" db="EMBL/GenBank/DDBJ databases">
        <title>draft genome sequence of fig (Ficus carica).</title>
        <authorList>
            <person name="Takahashi T."/>
            <person name="Nishimura K."/>
        </authorList>
    </citation>
    <scope>NUCLEOTIDE SEQUENCE</scope>
</reference>
<organism evidence="2 3">
    <name type="scientific">Ficus carica</name>
    <name type="common">Common fig</name>
    <dbReference type="NCBI Taxonomy" id="3494"/>
    <lineage>
        <taxon>Eukaryota</taxon>
        <taxon>Viridiplantae</taxon>
        <taxon>Streptophyta</taxon>
        <taxon>Embryophyta</taxon>
        <taxon>Tracheophyta</taxon>
        <taxon>Spermatophyta</taxon>
        <taxon>Magnoliopsida</taxon>
        <taxon>eudicotyledons</taxon>
        <taxon>Gunneridae</taxon>
        <taxon>Pentapetalae</taxon>
        <taxon>rosids</taxon>
        <taxon>fabids</taxon>
        <taxon>Rosales</taxon>
        <taxon>Moraceae</taxon>
        <taxon>Ficeae</taxon>
        <taxon>Ficus</taxon>
    </lineage>
</organism>
<comment type="caution">
    <text evidence="2">The sequence shown here is derived from an EMBL/GenBank/DDBJ whole genome shotgun (WGS) entry which is preliminary data.</text>
</comment>
<gene>
    <name evidence="2" type="ORF">TIFTF001_037385</name>
</gene>
<evidence type="ECO:0000256" key="1">
    <source>
        <dbReference type="SAM" id="MobiDB-lite"/>
    </source>
</evidence>
<feature type="region of interest" description="Disordered" evidence="1">
    <location>
        <begin position="61"/>
        <end position="86"/>
    </location>
</feature>
<dbReference type="AlphaFoldDB" id="A0AA88J8V7"/>
<evidence type="ECO:0000313" key="2">
    <source>
        <dbReference type="EMBL" id="GMN68328.1"/>
    </source>
</evidence>
<evidence type="ECO:0000313" key="3">
    <source>
        <dbReference type="Proteomes" id="UP001187192"/>
    </source>
</evidence>
<name>A0AA88J8V7_FICCA</name>
<feature type="compositionally biased region" description="Basic and acidic residues" evidence="1">
    <location>
        <begin position="61"/>
        <end position="79"/>
    </location>
</feature>
<accession>A0AA88J8V7</accession>
<keyword evidence="3" id="KW-1185">Reference proteome</keyword>
<dbReference type="EMBL" id="BTGU01000595">
    <property type="protein sequence ID" value="GMN68328.1"/>
    <property type="molecule type" value="Genomic_DNA"/>
</dbReference>
<proteinExistence type="predicted"/>
<protein>
    <submittedName>
        <fullName evidence="2">Uncharacterized protein</fullName>
    </submittedName>
</protein>
<sequence length="86" mass="9116">MYSQIDGIYFSHTAILSGPASPESPAADATTDCDVMSNSENYRGGKAHVEAKLMSVTRAEKVGDSWEGRGGRGEDEKNDLGSGGYK</sequence>